<accession>A0A418WT59</accession>
<dbReference type="Proteomes" id="UP000284605">
    <property type="component" value="Unassembled WGS sequence"/>
</dbReference>
<dbReference type="InterPro" id="IPR029024">
    <property type="entry name" value="TerB-like"/>
</dbReference>
<keyword evidence="3" id="KW-1185">Reference proteome</keyword>
<evidence type="ECO:0000259" key="1">
    <source>
        <dbReference type="PROSITE" id="PS50076"/>
    </source>
</evidence>
<dbReference type="InterPro" id="IPR007791">
    <property type="entry name" value="DjlA_N"/>
</dbReference>
<dbReference type="SMART" id="SM00271">
    <property type="entry name" value="DnaJ"/>
    <property type="match status" value="1"/>
</dbReference>
<organism evidence="2 3">
    <name type="scientific">Oleomonas cavernae</name>
    <dbReference type="NCBI Taxonomy" id="2320859"/>
    <lineage>
        <taxon>Bacteria</taxon>
        <taxon>Pseudomonadati</taxon>
        <taxon>Pseudomonadota</taxon>
        <taxon>Alphaproteobacteria</taxon>
        <taxon>Acetobacterales</taxon>
        <taxon>Acetobacteraceae</taxon>
        <taxon>Oleomonas</taxon>
    </lineage>
</organism>
<dbReference type="PRINTS" id="PR00625">
    <property type="entry name" value="JDOMAIN"/>
</dbReference>
<dbReference type="CDD" id="cd07316">
    <property type="entry name" value="terB_like_DjlA"/>
    <property type="match status" value="1"/>
</dbReference>
<comment type="caution">
    <text evidence="2">The sequence shown here is derived from an EMBL/GenBank/DDBJ whole genome shotgun (WGS) entry which is preliminary data.</text>
</comment>
<dbReference type="AlphaFoldDB" id="A0A418WT59"/>
<dbReference type="Gene3D" id="1.10.3680.10">
    <property type="entry name" value="TerB-like"/>
    <property type="match status" value="1"/>
</dbReference>
<dbReference type="SUPFAM" id="SSF46565">
    <property type="entry name" value="Chaperone J-domain"/>
    <property type="match status" value="1"/>
</dbReference>
<feature type="domain" description="J" evidence="1">
    <location>
        <begin position="182"/>
        <end position="248"/>
    </location>
</feature>
<dbReference type="Gene3D" id="1.10.287.110">
    <property type="entry name" value="DnaJ domain"/>
    <property type="match status" value="1"/>
</dbReference>
<dbReference type="Pfam" id="PF05099">
    <property type="entry name" value="TerB"/>
    <property type="match status" value="1"/>
</dbReference>
<dbReference type="SUPFAM" id="SSF158682">
    <property type="entry name" value="TerB-like"/>
    <property type="match status" value="1"/>
</dbReference>
<dbReference type="RefSeq" id="WP_119775483.1">
    <property type="nucleotide sequence ID" value="NZ_QYUK01000008.1"/>
</dbReference>
<reference evidence="2 3" key="1">
    <citation type="submission" date="2018-09" db="EMBL/GenBank/DDBJ databases">
        <authorList>
            <person name="Zhu H."/>
        </authorList>
    </citation>
    <scope>NUCLEOTIDE SEQUENCE [LARGE SCALE GENOMIC DNA]</scope>
    <source>
        <strain evidence="2 3">K1W22B-8</strain>
    </source>
</reference>
<proteinExistence type="predicted"/>
<dbReference type="CDD" id="cd06257">
    <property type="entry name" value="DnaJ"/>
    <property type="match status" value="1"/>
</dbReference>
<dbReference type="EMBL" id="QYUK01000008">
    <property type="protein sequence ID" value="RJF94441.1"/>
    <property type="molecule type" value="Genomic_DNA"/>
</dbReference>
<dbReference type="Pfam" id="PF00226">
    <property type="entry name" value="DnaJ"/>
    <property type="match status" value="1"/>
</dbReference>
<evidence type="ECO:0000313" key="3">
    <source>
        <dbReference type="Proteomes" id="UP000284605"/>
    </source>
</evidence>
<name>A0A418WT59_9PROT</name>
<evidence type="ECO:0000313" key="2">
    <source>
        <dbReference type="EMBL" id="RJF94441.1"/>
    </source>
</evidence>
<dbReference type="OrthoDB" id="9782583at2"/>
<sequence length="248" mass="26490">MTIWGKIIGSAAGFALGGPLGALIGGLAGHAVDRIADTAAVVRQEAPSREQTRRVAFTVGVIVLGAKMAKADGVVTKDEIAAFRQVFHVPADEVDHVARIFNRAKADAAGFEVYAAQVKAVLGEDKAVLEELLDGLFHIAKADAKIHAAEIEFLQSVAGIFGFTAAEFAALRATHLGPDRSDPFTVLGVTREMSDDDLKAAYRKLVREHHPDALIAKGMPEEFVAMATQRLAAINAAWDRITKERGIK</sequence>
<protein>
    <submittedName>
        <fullName evidence="2">Molecular chaperone DjiA</fullName>
    </submittedName>
</protein>
<gene>
    <name evidence="2" type="ORF">D3874_00945</name>
</gene>
<dbReference type="InterPro" id="IPR036869">
    <property type="entry name" value="J_dom_sf"/>
</dbReference>
<dbReference type="PROSITE" id="PS50076">
    <property type="entry name" value="DNAJ_2"/>
    <property type="match status" value="1"/>
</dbReference>
<dbReference type="InterPro" id="IPR001623">
    <property type="entry name" value="DnaJ_domain"/>
</dbReference>